<accession>A0A3M7PL17</accession>
<evidence type="ECO:0000313" key="2">
    <source>
        <dbReference type="Proteomes" id="UP000276133"/>
    </source>
</evidence>
<sequence length="188" mass="22023">SSTVSNRINFNNERCFSLTGLNSDQFGILLRTIECNWPYQISKSDSLFMYLARLRLGLSIKKILHLFEFEQTQYSTITRMISIIRERLLECFVPLNIGLNHVSRGEIKIKHTTELSQKLLSCEEENLITVWDATYVYIEKSSNYNFQKKSFSVYKEVFRIEWVDSIFLSGRNELIGKKHVYANQLVST</sequence>
<protein>
    <submittedName>
        <fullName evidence="1">Vacuolar sorting-associated 13c</fullName>
    </submittedName>
</protein>
<dbReference type="EMBL" id="REGN01010057">
    <property type="protein sequence ID" value="RMZ99792.1"/>
    <property type="molecule type" value="Genomic_DNA"/>
</dbReference>
<name>A0A3M7PL17_BRAPC</name>
<proteinExistence type="predicted"/>
<keyword evidence="2" id="KW-1185">Reference proteome</keyword>
<feature type="non-terminal residue" evidence="1">
    <location>
        <position position="1"/>
    </location>
</feature>
<gene>
    <name evidence="1" type="ORF">BpHYR1_034038</name>
</gene>
<dbReference type="OrthoDB" id="10049726at2759"/>
<evidence type="ECO:0000313" key="1">
    <source>
        <dbReference type="EMBL" id="RMZ99792.1"/>
    </source>
</evidence>
<dbReference type="Proteomes" id="UP000276133">
    <property type="component" value="Unassembled WGS sequence"/>
</dbReference>
<dbReference type="AlphaFoldDB" id="A0A3M7PL17"/>
<comment type="caution">
    <text evidence="1">The sequence shown here is derived from an EMBL/GenBank/DDBJ whole genome shotgun (WGS) entry which is preliminary data.</text>
</comment>
<reference evidence="1 2" key="1">
    <citation type="journal article" date="2018" name="Sci. Rep.">
        <title>Genomic signatures of local adaptation to the degree of environmental predictability in rotifers.</title>
        <authorList>
            <person name="Franch-Gras L."/>
            <person name="Hahn C."/>
            <person name="Garcia-Roger E.M."/>
            <person name="Carmona M.J."/>
            <person name="Serra M."/>
            <person name="Gomez A."/>
        </authorList>
    </citation>
    <scope>NUCLEOTIDE SEQUENCE [LARGE SCALE GENOMIC DNA]</scope>
    <source>
        <strain evidence="1">HYR1</strain>
    </source>
</reference>
<organism evidence="1 2">
    <name type="scientific">Brachionus plicatilis</name>
    <name type="common">Marine rotifer</name>
    <name type="synonym">Brachionus muelleri</name>
    <dbReference type="NCBI Taxonomy" id="10195"/>
    <lineage>
        <taxon>Eukaryota</taxon>
        <taxon>Metazoa</taxon>
        <taxon>Spiralia</taxon>
        <taxon>Gnathifera</taxon>
        <taxon>Rotifera</taxon>
        <taxon>Eurotatoria</taxon>
        <taxon>Monogononta</taxon>
        <taxon>Pseudotrocha</taxon>
        <taxon>Ploima</taxon>
        <taxon>Brachionidae</taxon>
        <taxon>Brachionus</taxon>
    </lineage>
</organism>